<evidence type="ECO:0000313" key="3">
    <source>
        <dbReference type="Proteomes" id="UP001443914"/>
    </source>
</evidence>
<feature type="transmembrane region" description="Helical" evidence="1">
    <location>
        <begin position="44"/>
        <end position="64"/>
    </location>
</feature>
<dbReference type="AlphaFoldDB" id="A0AAW1GMH0"/>
<evidence type="ECO:0000256" key="1">
    <source>
        <dbReference type="SAM" id="Phobius"/>
    </source>
</evidence>
<proteinExistence type="predicted"/>
<feature type="transmembrane region" description="Helical" evidence="1">
    <location>
        <begin position="12"/>
        <end position="32"/>
    </location>
</feature>
<accession>A0AAW1GMH0</accession>
<keyword evidence="3" id="KW-1185">Reference proteome</keyword>
<name>A0AAW1GMH0_SAPOF</name>
<keyword evidence="1" id="KW-0812">Transmembrane</keyword>
<reference evidence="2 3" key="1">
    <citation type="submission" date="2024-03" db="EMBL/GenBank/DDBJ databases">
        <title>WGS assembly of Saponaria officinalis var. Norfolk2.</title>
        <authorList>
            <person name="Jenkins J."/>
            <person name="Shu S."/>
            <person name="Grimwood J."/>
            <person name="Barry K."/>
            <person name="Goodstein D."/>
            <person name="Schmutz J."/>
            <person name="Leebens-Mack J."/>
            <person name="Osbourn A."/>
        </authorList>
    </citation>
    <scope>NUCLEOTIDE SEQUENCE [LARGE SCALE GENOMIC DNA]</scope>
    <source>
        <strain evidence="3">cv. Norfolk2</strain>
        <strain evidence="2">JIC</strain>
        <tissue evidence="2">Leaf</tissue>
    </source>
</reference>
<keyword evidence="1" id="KW-1133">Transmembrane helix</keyword>
<comment type="caution">
    <text evidence="2">The sequence shown here is derived from an EMBL/GenBank/DDBJ whole genome shotgun (WGS) entry which is preliminary data.</text>
</comment>
<dbReference type="EMBL" id="JBDFQZ010000014">
    <property type="protein sequence ID" value="KAK9665096.1"/>
    <property type="molecule type" value="Genomic_DNA"/>
</dbReference>
<evidence type="ECO:0000313" key="2">
    <source>
        <dbReference type="EMBL" id="KAK9665097.1"/>
    </source>
</evidence>
<protein>
    <submittedName>
        <fullName evidence="2">Uncharacterized protein</fullName>
    </submittedName>
</protein>
<dbReference type="EMBL" id="JBDFQZ010000014">
    <property type="protein sequence ID" value="KAK9665097.1"/>
    <property type="molecule type" value="Genomic_DNA"/>
</dbReference>
<keyword evidence="1" id="KW-0472">Membrane</keyword>
<dbReference type="EMBL" id="JBDFQZ010000014">
    <property type="protein sequence ID" value="KAK9665098.1"/>
    <property type="molecule type" value="Genomic_DNA"/>
</dbReference>
<dbReference type="Proteomes" id="UP001443914">
    <property type="component" value="Unassembled WGS sequence"/>
</dbReference>
<sequence>MTINFIMPIEDPVIVTATHLFFFPNIISYFLFPKSIIFQIILNNYFLFPKSIIFQIILNNYFLFPKSIIFQIPNQGIDIDIDITIINLYFSFFPNRDVYFFPSFFSHHRSSSSIFSIDHHHRS</sequence>
<organism evidence="2 3">
    <name type="scientific">Saponaria officinalis</name>
    <name type="common">Common soapwort</name>
    <name type="synonym">Lychnis saponaria</name>
    <dbReference type="NCBI Taxonomy" id="3572"/>
    <lineage>
        <taxon>Eukaryota</taxon>
        <taxon>Viridiplantae</taxon>
        <taxon>Streptophyta</taxon>
        <taxon>Embryophyta</taxon>
        <taxon>Tracheophyta</taxon>
        <taxon>Spermatophyta</taxon>
        <taxon>Magnoliopsida</taxon>
        <taxon>eudicotyledons</taxon>
        <taxon>Gunneridae</taxon>
        <taxon>Pentapetalae</taxon>
        <taxon>Caryophyllales</taxon>
        <taxon>Caryophyllaceae</taxon>
        <taxon>Caryophylleae</taxon>
        <taxon>Saponaria</taxon>
    </lineage>
</organism>
<gene>
    <name evidence="2" type="ORF">RND81_14G090000</name>
</gene>